<sequence>MLQFDVPFAPEESYADFLRENASRIYSLYFSLYSPKALDARARFETRKPEDLAALLSRVPGLRKFALLNSRFNHPAWYFDARSCAGVVEALQALLDNNCLDGVVFGDFYQLQALSDAAPELCSQLEAVPSVNFSPDSLEKIRVLISEISMTKFKAPQKIVLDRALNRNMTKLKKVSAQIREKYPEMLIELLANEGCLYQCPFKPAHDALIAFCNMGLHPDNTHSINKKLGCMRHLNEHPHHLFSSPLIRPEDAGRYEQTADVIKLCGRNKGDAAFPAMVLGAYLNRTYGGNLLELTDSMEWLGEKVHIPNQDLPGHFWQTLAYCNKDCGSCNYCKDLYEAYAVEKEFSIPDFRTPQ</sequence>
<dbReference type="Proteomes" id="UP000183994">
    <property type="component" value="Unassembled WGS sequence"/>
</dbReference>
<dbReference type="STRING" id="1121393.SAMN02745216_03208"/>
<accession>A0A1M6R775</accession>
<keyword evidence="1" id="KW-0645">Protease</keyword>
<keyword evidence="2" id="KW-1185">Reference proteome</keyword>
<dbReference type="AlphaFoldDB" id="A0A1M6R775"/>
<evidence type="ECO:0000313" key="2">
    <source>
        <dbReference type="Proteomes" id="UP000183994"/>
    </source>
</evidence>
<reference evidence="2" key="1">
    <citation type="submission" date="2016-11" db="EMBL/GenBank/DDBJ databases">
        <authorList>
            <person name="Varghese N."/>
            <person name="Submissions S."/>
        </authorList>
    </citation>
    <scope>NUCLEOTIDE SEQUENCE [LARGE SCALE GENOMIC DNA]</scope>
    <source>
        <strain evidence="2">DSM 16219</strain>
    </source>
</reference>
<dbReference type="GO" id="GO:0008233">
    <property type="term" value="F:peptidase activity"/>
    <property type="evidence" value="ECO:0007669"/>
    <property type="project" value="UniProtKB-KW"/>
</dbReference>
<protein>
    <submittedName>
        <fullName evidence="1">Collagenase-like protease, PrtC family</fullName>
    </submittedName>
</protein>
<organism evidence="1 2">
    <name type="scientific">Desulfatibacillum alkenivorans DSM 16219</name>
    <dbReference type="NCBI Taxonomy" id="1121393"/>
    <lineage>
        <taxon>Bacteria</taxon>
        <taxon>Pseudomonadati</taxon>
        <taxon>Thermodesulfobacteriota</taxon>
        <taxon>Desulfobacteria</taxon>
        <taxon>Desulfobacterales</taxon>
        <taxon>Desulfatibacillaceae</taxon>
        <taxon>Desulfatibacillum</taxon>
    </lineage>
</organism>
<dbReference type="RefSeq" id="WP_073477273.1">
    <property type="nucleotide sequence ID" value="NZ_FQZU01000021.1"/>
</dbReference>
<keyword evidence="1" id="KW-0378">Hydrolase</keyword>
<name>A0A1M6R775_9BACT</name>
<gene>
    <name evidence="1" type="ORF">SAMN02745216_03208</name>
</gene>
<proteinExistence type="predicted"/>
<evidence type="ECO:0000313" key="1">
    <source>
        <dbReference type="EMBL" id="SHK28260.1"/>
    </source>
</evidence>
<dbReference type="OrthoDB" id="9805982at2"/>
<dbReference type="EMBL" id="FQZU01000021">
    <property type="protein sequence ID" value="SHK28260.1"/>
    <property type="molecule type" value="Genomic_DNA"/>
</dbReference>
<dbReference type="GO" id="GO:0006508">
    <property type="term" value="P:proteolysis"/>
    <property type="evidence" value="ECO:0007669"/>
    <property type="project" value="UniProtKB-KW"/>
</dbReference>